<evidence type="ECO:0000313" key="4">
    <source>
        <dbReference type="Proteomes" id="UP000076580"/>
    </source>
</evidence>
<accession>A0A151GJY0</accession>
<gene>
    <name evidence="3" type="ORF">DCS_04419</name>
</gene>
<comment type="caution">
    <text evidence="3">The sequence shown here is derived from an EMBL/GenBank/DDBJ whole genome shotgun (WGS) entry which is preliminary data.</text>
</comment>
<sequence length="700" mass="77560">MRPVSVAFLASSVLARGLQHADAGAVEVLAANADEADRSSAVPTRQGVIMNGNHSTDFISVHRRATKDELKKLNQYEIYAWLRNMDLRTDCFFVTVARLLGYTTSEALQAAGVPAPPRGISHGVTLAQMYLAMDRLGVRLRLLTFQGYTELNSAGPQRTANLRCAPTMYRQRWSTTPPRTMGVAFRRRGGSSHIAIVRNAGRGPLTQYLDYQSNPFGQDISADVESSNICFYFYIDLDTSTGTFISGRRRPIREMNRQAAIDASSARLPAAATQPQQPAPTAQRTQSDPLEAPATDNHEVLVEDITDRLSRIHLSEGDAGNSANTVDDFDDISDDISDLSDSNEESTRDEPDGSKTAVAAGPSVLIPSGALDLATIGPNTIDSIFSNQLTSNECAQFLASEAIFLRTSGAARPSPNESNHERRDNGPRKSECLKLQAAVARSSPCRKIRSLEIGIVIPFEDDAGTYDFILATIGNSTIRLGFNEMRGYKAWKPVDLKAAFGSDTVDIRSIQKMYLLAQGEKGAIWFFRNDWWKVQGIAFRAKCETPGFLLRNDRLMTLNRWYQHPAATQKGILPYEPATVAKFYISTSDWYMTPCAFIKELQFEFQISYVPASGSYDSLSLAFQDGKNSTFLMQSFSRGARKLDTVDLAANFGRRIVDLRQITKMSLRDRFASEKKTDWWRFSSACFPCRPQTSPFDGCS</sequence>
<dbReference type="InParanoid" id="A0A151GJY0"/>
<dbReference type="AlphaFoldDB" id="A0A151GJY0"/>
<proteinExistence type="predicted"/>
<organism evidence="3 4">
    <name type="scientific">Drechmeria coniospora</name>
    <name type="common">Nematophagous fungus</name>
    <name type="synonym">Meria coniospora</name>
    <dbReference type="NCBI Taxonomy" id="98403"/>
    <lineage>
        <taxon>Eukaryota</taxon>
        <taxon>Fungi</taxon>
        <taxon>Dikarya</taxon>
        <taxon>Ascomycota</taxon>
        <taxon>Pezizomycotina</taxon>
        <taxon>Sordariomycetes</taxon>
        <taxon>Hypocreomycetidae</taxon>
        <taxon>Hypocreales</taxon>
        <taxon>Ophiocordycipitaceae</taxon>
        <taxon>Drechmeria</taxon>
    </lineage>
</organism>
<feature type="region of interest" description="Disordered" evidence="1">
    <location>
        <begin position="262"/>
        <end position="299"/>
    </location>
</feature>
<dbReference type="Proteomes" id="UP000076580">
    <property type="component" value="Chromosome 02"/>
</dbReference>
<feature type="signal peptide" evidence="2">
    <location>
        <begin position="1"/>
        <end position="15"/>
    </location>
</feature>
<feature type="compositionally biased region" description="Basic and acidic residues" evidence="1">
    <location>
        <begin position="418"/>
        <end position="429"/>
    </location>
</feature>
<protein>
    <submittedName>
        <fullName evidence="3">Uncharacterized protein</fullName>
    </submittedName>
</protein>
<feature type="compositionally biased region" description="Acidic residues" evidence="1">
    <location>
        <begin position="327"/>
        <end position="344"/>
    </location>
</feature>
<keyword evidence="2" id="KW-0732">Signal</keyword>
<feature type="chain" id="PRO_5012091046" evidence="2">
    <location>
        <begin position="16"/>
        <end position="700"/>
    </location>
</feature>
<feature type="compositionally biased region" description="Low complexity" evidence="1">
    <location>
        <begin position="269"/>
        <end position="286"/>
    </location>
</feature>
<dbReference type="GeneID" id="63717062"/>
<feature type="region of interest" description="Disordered" evidence="1">
    <location>
        <begin position="409"/>
        <end position="429"/>
    </location>
</feature>
<evidence type="ECO:0000256" key="2">
    <source>
        <dbReference type="SAM" id="SignalP"/>
    </source>
</evidence>
<evidence type="ECO:0000256" key="1">
    <source>
        <dbReference type="SAM" id="MobiDB-lite"/>
    </source>
</evidence>
<dbReference type="EMBL" id="LAYC01000002">
    <property type="protein sequence ID" value="KYK57410.1"/>
    <property type="molecule type" value="Genomic_DNA"/>
</dbReference>
<reference evidence="3 4" key="1">
    <citation type="journal article" date="2016" name="Sci. Rep.">
        <title>Insights into Adaptations to a Near-Obligate Nematode Endoparasitic Lifestyle from the Finished Genome of Drechmeria coniospora.</title>
        <authorList>
            <person name="Zhang L."/>
            <person name="Zhou Z."/>
            <person name="Guo Q."/>
            <person name="Fokkens L."/>
            <person name="Miskei M."/>
            <person name="Pocsi I."/>
            <person name="Zhang W."/>
            <person name="Chen M."/>
            <person name="Wang L."/>
            <person name="Sun Y."/>
            <person name="Donzelli B.G."/>
            <person name="Gibson D.M."/>
            <person name="Nelson D.R."/>
            <person name="Luo J.G."/>
            <person name="Rep M."/>
            <person name="Liu H."/>
            <person name="Yang S."/>
            <person name="Wang J."/>
            <person name="Krasnoff S.B."/>
            <person name="Xu Y."/>
            <person name="Molnar I."/>
            <person name="Lin M."/>
        </authorList>
    </citation>
    <scope>NUCLEOTIDE SEQUENCE [LARGE SCALE GENOMIC DNA]</scope>
    <source>
        <strain evidence="3 4">ARSEF 6962</strain>
    </source>
</reference>
<dbReference type="RefSeq" id="XP_040656762.1">
    <property type="nucleotide sequence ID" value="XM_040801729.1"/>
</dbReference>
<dbReference type="STRING" id="98403.A0A151GJY0"/>
<keyword evidence="4" id="KW-1185">Reference proteome</keyword>
<feature type="region of interest" description="Disordered" evidence="1">
    <location>
        <begin position="316"/>
        <end position="361"/>
    </location>
</feature>
<name>A0A151GJY0_DRECN</name>
<evidence type="ECO:0000313" key="3">
    <source>
        <dbReference type="EMBL" id="KYK57410.1"/>
    </source>
</evidence>